<evidence type="ECO:0000313" key="11">
    <source>
        <dbReference type="Proteomes" id="UP000005615"/>
    </source>
</evidence>
<dbReference type="GO" id="GO:0005886">
    <property type="term" value="C:plasma membrane"/>
    <property type="evidence" value="ECO:0007669"/>
    <property type="project" value="UniProtKB-SubCell"/>
</dbReference>
<protein>
    <recommendedName>
        <fullName evidence="8">Multidrug efflux pump Tap</fullName>
    </recommendedName>
</protein>
<dbReference type="STRING" id="2518989.IMCC3088_219"/>
<dbReference type="InterPro" id="IPR020846">
    <property type="entry name" value="MFS_dom"/>
</dbReference>
<sequence>MSSSHLFKNRSFVLYLLLRVFLSLAVTGLAVSVGWHIYEATGNPMDLAFIGLTQIVPIWALFLVSGWIVDNVPRRRVLQITIAIQMLTYATLAWLLRDGVQDVGWIYILLLINSCARAFVGPSIQSILPGLVSKAELSQAVSVASTVWTTATTVGPFVAGYLLLWFDVKVYWIIVALMLVAFIAVSLLEEPAMIKKAQREWRDVVQGIIFVWGNPLVFPSMAVDLFAIMMGSVVVLLPIYAMDILQVGPEGLGYMRAMPALGSVVAGLVISRFGHGSHSGRALFLALAVFTISIVIFGLSELYWLSLLALFIYGASDMVSVILRTSIVHLATPDELRGRVNAVNSLFIASSNELGDLRGGAAAAWMGAVPAVLVGAACTGGVGLIAWWRSKDLRQLKSAAEI</sequence>
<dbReference type="SUPFAM" id="SSF103473">
    <property type="entry name" value="MFS general substrate transporter"/>
    <property type="match status" value="1"/>
</dbReference>
<dbReference type="EMBL" id="AEIG01000011">
    <property type="protein sequence ID" value="EGG30595.1"/>
    <property type="molecule type" value="Genomic_DNA"/>
</dbReference>
<dbReference type="AlphaFoldDB" id="F3KZA8"/>
<gene>
    <name evidence="10" type="ORF">IMCC3088_219</name>
</gene>
<evidence type="ECO:0000256" key="5">
    <source>
        <dbReference type="ARBA" id="ARBA00022989"/>
    </source>
</evidence>
<accession>F3KZA8</accession>
<evidence type="ECO:0000313" key="10">
    <source>
        <dbReference type="EMBL" id="EGG30595.1"/>
    </source>
</evidence>
<keyword evidence="5" id="KW-1133">Transmembrane helix</keyword>
<dbReference type="CDD" id="cd06173">
    <property type="entry name" value="MFS_MefA_like"/>
    <property type="match status" value="1"/>
</dbReference>
<dbReference type="InterPro" id="IPR036259">
    <property type="entry name" value="MFS_trans_sf"/>
</dbReference>
<keyword evidence="6" id="KW-0472">Membrane</keyword>
<dbReference type="eggNOG" id="COG0477">
    <property type="taxonomic scope" value="Bacteria"/>
</dbReference>
<dbReference type="PROSITE" id="PS50850">
    <property type="entry name" value="MFS"/>
    <property type="match status" value="1"/>
</dbReference>
<evidence type="ECO:0000259" key="9">
    <source>
        <dbReference type="PROSITE" id="PS50850"/>
    </source>
</evidence>
<dbReference type="Proteomes" id="UP000005615">
    <property type="component" value="Unassembled WGS sequence"/>
</dbReference>
<evidence type="ECO:0000256" key="3">
    <source>
        <dbReference type="ARBA" id="ARBA00022475"/>
    </source>
</evidence>
<proteinExistence type="inferred from homology"/>
<dbReference type="GO" id="GO:0022857">
    <property type="term" value="F:transmembrane transporter activity"/>
    <property type="evidence" value="ECO:0007669"/>
    <property type="project" value="InterPro"/>
</dbReference>
<feature type="domain" description="Major facilitator superfamily (MFS) profile" evidence="9">
    <location>
        <begin position="1"/>
        <end position="193"/>
    </location>
</feature>
<dbReference type="InterPro" id="IPR011701">
    <property type="entry name" value="MFS"/>
</dbReference>
<evidence type="ECO:0000256" key="7">
    <source>
        <dbReference type="ARBA" id="ARBA00038075"/>
    </source>
</evidence>
<keyword evidence="2" id="KW-0813">Transport</keyword>
<comment type="caution">
    <text evidence="10">The sequence shown here is derived from an EMBL/GenBank/DDBJ whole genome shotgun (WGS) entry which is preliminary data.</text>
</comment>
<evidence type="ECO:0000256" key="4">
    <source>
        <dbReference type="ARBA" id="ARBA00022692"/>
    </source>
</evidence>
<dbReference type="Pfam" id="PF07690">
    <property type="entry name" value="MFS_1"/>
    <property type="match status" value="1"/>
</dbReference>
<dbReference type="Gene3D" id="1.20.1250.20">
    <property type="entry name" value="MFS general substrate transporter like domains"/>
    <property type="match status" value="1"/>
</dbReference>
<comment type="similarity">
    <text evidence="7">Belongs to the major facilitator superfamily. Drug:H(+) antiporter-3 (DHA3) (TC 2.A.1.21) family.</text>
</comment>
<evidence type="ECO:0000256" key="8">
    <source>
        <dbReference type="ARBA" id="ARBA00040914"/>
    </source>
</evidence>
<name>F3KZA8_9GAMM</name>
<dbReference type="RefSeq" id="WP_009574748.1">
    <property type="nucleotide sequence ID" value="NZ_AEIG01000011.1"/>
</dbReference>
<evidence type="ECO:0000256" key="2">
    <source>
        <dbReference type="ARBA" id="ARBA00022448"/>
    </source>
</evidence>
<keyword evidence="11" id="KW-1185">Reference proteome</keyword>
<keyword evidence="3" id="KW-1003">Cell membrane</keyword>
<comment type="subcellular location">
    <subcellularLocation>
        <location evidence="1">Cell membrane</location>
        <topology evidence="1">Multi-pass membrane protein</topology>
    </subcellularLocation>
</comment>
<keyword evidence="4" id="KW-0812">Transmembrane</keyword>
<reference evidence="10 11" key="1">
    <citation type="journal article" date="2011" name="J. Bacteriol.">
        <title>Genome sequence of strain IMCC3088, a proteorhodopsin-containing marine bacterium belonging to the OM60/NOR5 clade.</title>
        <authorList>
            <person name="Jang Y."/>
            <person name="Oh H.M."/>
            <person name="Kang I."/>
            <person name="Lee K."/>
            <person name="Yang S.J."/>
            <person name="Cho J.C."/>
        </authorList>
    </citation>
    <scope>NUCLEOTIDE SEQUENCE [LARGE SCALE GENOMIC DNA]</scope>
    <source>
        <strain evidence="10 11">IMCC3088</strain>
    </source>
</reference>
<dbReference type="OrthoDB" id="7283966at2"/>
<evidence type="ECO:0000256" key="6">
    <source>
        <dbReference type="ARBA" id="ARBA00023136"/>
    </source>
</evidence>
<dbReference type="PANTHER" id="PTHR23513">
    <property type="entry name" value="INTEGRAL MEMBRANE EFFLUX PROTEIN-RELATED"/>
    <property type="match status" value="1"/>
</dbReference>
<evidence type="ECO:0000256" key="1">
    <source>
        <dbReference type="ARBA" id="ARBA00004651"/>
    </source>
</evidence>
<dbReference type="PANTHER" id="PTHR23513:SF9">
    <property type="entry name" value="ENTEROBACTIN EXPORTER ENTS"/>
    <property type="match status" value="1"/>
</dbReference>
<organism evidence="10 11">
    <name type="scientific">Aequoribacter fuscus</name>
    <dbReference type="NCBI Taxonomy" id="2518989"/>
    <lineage>
        <taxon>Bacteria</taxon>
        <taxon>Pseudomonadati</taxon>
        <taxon>Pseudomonadota</taxon>
        <taxon>Gammaproteobacteria</taxon>
        <taxon>Cellvibrionales</taxon>
        <taxon>Halieaceae</taxon>
        <taxon>Aequoribacter</taxon>
    </lineage>
</organism>